<evidence type="ECO:0000313" key="15">
    <source>
        <dbReference type="Proteomes" id="UP001210609"/>
    </source>
</evidence>
<dbReference type="GO" id="GO:0008408">
    <property type="term" value="F:3'-5' exonuclease activity"/>
    <property type="evidence" value="ECO:0007669"/>
    <property type="project" value="InterPro"/>
</dbReference>
<dbReference type="GO" id="GO:0009360">
    <property type="term" value="C:DNA polymerase III complex"/>
    <property type="evidence" value="ECO:0007669"/>
    <property type="project" value="InterPro"/>
</dbReference>
<dbReference type="Gene3D" id="3.10.150.10">
    <property type="entry name" value="DNA Polymerase III, subunit A, domain 2"/>
    <property type="match status" value="3"/>
</dbReference>
<evidence type="ECO:0000256" key="7">
    <source>
        <dbReference type="ARBA" id="ARBA00022932"/>
    </source>
</evidence>
<comment type="similarity">
    <text evidence="2">Belongs to the beta sliding clamp family.</text>
</comment>
<evidence type="ECO:0000256" key="5">
    <source>
        <dbReference type="ARBA" id="ARBA00022695"/>
    </source>
</evidence>
<dbReference type="Proteomes" id="UP001210609">
    <property type="component" value="Chromosome"/>
</dbReference>
<sequence length="370" mass="39462">MKVRIPRRALADATSWSAGHLAAKPTVPARAGLLLEADDDHLTVAGVDWDVTTHSTLAADVLEPGRIVISGRLAAQVIATYRSELIDITVDGGRATLSADRDRFMLTLLAEADYPAIAERPAADGTVAGEEFAEAVRQVAIATDPTVAAEPWRGGIQLTAEGDRLTVWSTDRYRMAERSIAWTPVNGDRSEIGALVPARTLADAVKGMNATGDLGLTLRGKTAGLSDDTRYTTLSRIDEHGRKDPHQFIPDEFVTEAVVPVDQLVAAAKRACLVATDRKPKILVGFGADEISVRAAGEDTGAVAMDVVDGQHIDGPAIQMAFQPSALLDGLQAVGTDEVRIGLTSNIRPAMLHAVSDDSDYRYLVMPVRL</sequence>
<reference evidence="12 14" key="1">
    <citation type="submission" date="2019-12" db="EMBL/GenBank/DDBJ databases">
        <title>Whole genome shotgun sequence of Streptomyces libani subsp. libani NBRC 13452.</title>
        <authorList>
            <person name="Ichikawa N."/>
            <person name="Kimura A."/>
            <person name="Kitahashi Y."/>
            <person name="Komaki H."/>
            <person name="Tamura T."/>
        </authorList>
    </citation>
    <scope>NUCLEOTIDE SEQUENCE [LARGE SCALE GENOMIC DNA]</scope>
    <source>
        <strain evidence="12 14">NBRC 13452</strain>
    </source>
</reference>
<evidence type="ECO:0000259" key="10">
    <source>
        <dbReference type="Pfam" id="PF02767"/>
    </source>
</evidence>
<accession>A0A640T9X8</accession>
<evidence type="ECO:0000313" key="12">
    <source>
        <dbReference type="EMBL" id="GFE20138.1"/>
    </source>
</evidence>
<dbReference type="CDD" id="cd00140">
    <property type="entry name" value="beta_clamp"/>
    <property type="match status" value="1"/>
</dbReference>
<dbReference type="Pfam" id="PF02768">
    <property type="entry name" value="DNA_pol3_beta_3"/>
    <property type="match status" value="1"/>
</dbReference>
<evidence type="ECO:0000313" key="13">
    <source>
        <dbReference type="EMBL" id="WAT94980.1"/>
    </source>
</evidence>
<dbReference type="InterPro" id="IPR046938">
    <property type="entry name" value="DNA_clamp_sf"/>
</dbReference>
<gene>
    <name evidence="12" type="primary">dnaN_1</name>
    <name evidence="13" type="synonym">dnaN</name>
    <name evidence="12" type="ORF">Sliba_05910</name>
    <name evidence="13" type="ORF">STRLI_000653</name>
</gene>
<keyword evidence="7" id="KW-0239">DNA-directed DNA polymerase</keyword>
<evidence type="ECO:0000256" key="4">
    <source>
        <dbReference type="ARBA" id="ARBA00022679"/>
    </source>
</evidence>
<dbReference type="GO" id="GO:0005737">
    <property type="term" value="C:cytoplasm"/>
    <property type="evidence" value="ECO:0007669"/>
    <property type="project" value="UniProtKB-SubCell"/>
</dbReference>
<name>A0A640T9X8_STRNI</name>
<evidence type="ECO:0000256" key="3">
    <source>
        <dbReference type="ARBA" id="ARBA00022490"/>
    </source>
</evidence>
<dbReference type="InterPro" id="IPR022637">
    <property type="entry name" value="DNA_polIII_beta_cen"/>
</dbReference>
<keyword evidence="3" id="KW-0963">Cytoplasm</keyword>
<dbReference type="PANTHER" id="PTHR30478:SF0">
    <property type="entry name" value="BETA SLIDING CLAMP"/>
    <property type="match status" value="1"/>
</dbReference>
<feature type="domain" description="DNA polymerase III beta sliding clamp central" evidence="10">
    <location>
        <begin position="127"/>
        <end position="219"/>
    </location>
</feature>
<proteinExistence type="inferred from homology"/>
<dbReference type="RefSeq" id="WP_159484207.1">
    <property type="nucleotide sequence ID" value="NZ_BLIP01000001.1"/>
</dbReference>
<evidence type="ECO:0000256" key="2">
    <source>
        <dbReference type="ARBA" id="ARBA00010752"/>
    </source>
</evidence>
<dbReference type="Pfam" id="PF00712">
    <property type="entry name" value="DNA_pol3_beta"/>
    <property type="match status" value="1"/>
</dbReference>
<evidence type="ECO:0000256" key="8">
    <source>
        <dbReference type="ARBA" id="ARBA00023125"/>
    </source>
</evidence>
<evidence type="ECO:0000256" key="1">
    <source>
        <dbReference type="ARBA" id="ARBA00004496"/>
    </source>
</evidence>
<evidence type="ECO:0000313" key="14">
    <source>
        <dbReference type="Proteomes" id="UP000429552"/>
    </source>
</evidence>
<dbReference type="InterPro" id="IPR001001">
    <property type="entry name" value="DNA_polIII_beta"/>
</dbReference>
<keyword evidence="8" id="KW-0238">DNA-binding</keyword>
<dbReference type="PANTHER" id="PTHR30478">
    <property type="entry name" value="DNA POLYMERASE III SUBUNIT BETA"/>
    <property type="match status" value="1"/>
</dbReference>
<feature type="domain" description="DNA polymerase III beta sliding clamp C-terminal" evidence="11">
    <location>
        <begin position="247"/>
        <end position="369"/>
    </location>
</feature>
<dbReference type="Proteomes" id="UP000429552">
    <property type="component" value="Unassembled WGS sequence"/>
</dbReference>
<keyword evidence="6" id="KW-0235">DNA replication</keyword>
<reference evidence="13 15" key="2">
    <citation type="submission" date="2022-12" db="EMBL/GenBank/DDBJ databases">
        <authorList>
            <person name="Ruckert C."/>
            <person name="Busche T."/>
            <person name="Kalinowski J."/>
            <person name="Wittmann C."/>
        </authorList>
    </citation>
    <scope>NUCLEOTIDE SEQUENCE [LARGE SCALE GENOMIC DNA]</scope>
    <source>
        <strain evidence="13 15">DSM 40555</strain>
    </source>
</reference>
<dbReference type="InterPro" id="IPR022634">
    <property type="entry name" value="DNA_polIII_beta_N"/>
</dbReference>
<dbReference type="EMBL" id="CP114202">
    <property type="protein sequence ID" value="WAT94980.1"/>
    <property type="molecule type" value="Genomic_DNA"/>
</dbReference>
<dbReference type="InterPro" id="IPR022635">
    <property type="entry name" value="DNA_polIII_beta_C"/>
</dbReference>
<dbReference type="EC" id="2.7.7.7" evidence="13"/>
<feature type="domain" description="DNA polymerase III beta sliding clamp N-terminal" evidence="9">
    <location>
        <begin position="1"/>
        <end position="117"/>
    </location>
</feature>
<keyword evidence="5 13" id="KW-0548">Nucleotidyltransferase</keyword>
<dbReference type="SUPFAM" id="SSF55979">
    <property type="entry name" value="DNA clamp"/>
    <property type="match status" value="3"/>
</dbReference>
<dbReference type="AlphaFoldDB" id="A0A640T9X8"/>
<keyword evidence="15" id="KW-1185">Reference proteome</keyword>
<keyword evidence="4 13" id="KW-0808">Transferase</keyword>
<protein>
    <submittedName>
        <fullName evidence="12">DNA polymerase III subunit beta</fullName>
        <ecNumber evidence="13">2.7.7.7</ecNumber>
    </submittedName>
</protein>
<dbReference type="SMART" id="SM00480">
    <property type="entry name" value="POL3Bc"/>
    <property type="match status" value="1"/>
</dbReference>
<evidence type="ECO:0000259" key="9">
    <source>
        <dbReference type="Pfam" id="PF00712"/>
    </source>
</evidence>
<organism evidence="12 14">
    <name type="scientific">Streptomyces nigrescens</name>
    <dbReference type="NCBI Taxonomy" id="1920"/>
    <lineage>
        <taxon>Bacteria</taxon>
        <taxon>Bacillati</taxon>
        <taxon>Actinomycetota</taxon>
        <taxon>Actinomycetes</taxon>
        <taxon>Kitasatosporales</taxon>
        <taxon>Streptomycetaceae</taxon>
        <taxon>Streptomyces</taxon>
    </lineage>
</organism>
<evidence type="ECO:0000259" key="11">
    <source>
        <dbReference type="Pfam" id="PF02768"/>
    </source>
</evidence>
<dbReference type="Pfam" id="PF02767">
    <property type="entry name" value="DNA_pol3_beta_2"/>
    <property type="match status" value="1"/>
</dbReference>
<dbReference type="EMBL" id="BLIP01000001">
    <property type="protein sequence ID" value="GFE20138.1"/>
    <property type="molecule type" value="Genomic_DNA"/>
</dbReference>
<dbReference type="GO" id="GO:0003677">
    <property type="term" value="F:DNA binding"/>
    <property type="evidence" value="ECO:0007669"/>
    <property type="project" value="UniProtKB-KW"/>
</dbReference>
<comment type="subcellular location">
    <subcellularLocation>
        <location evidence="1">Cytoplasm</location>
    </subcellularLocation>
</comment>
<evidence type="ECO:0000256" key="6">
    <source>
        <dbReference type="ARBA" id="ARBA00022705"/>
    </source>
</evidence>
<dbReference type="NCBIfam" id="TIGR00663">
    <property type="entry name" value="dnan"/>
    <property type="match status" value="1"/>
</dbReference>
<dbReference type="GO" id="GO:0003887">
    <property type="term" value="F:DNA-directed DNA polymerase activity"/>
    <property type="evidence" value="ECO:0007669"/>
    <property type="project" value="UniProtKB-KW"/>
</dbReference>
<dbReference type="GO" id="GO:0006271">
    <property type="term" value="P:DNA strand elongation involved in DNA replication"/>
    <property type="evidence" value="ECO:0007669"/>
    <property type="project" value="TreeGrafter"/>
</dbReference>